<dbReference type="Proteomes" id="UP000027138">
    <property type="component" value="Unassembled WGS sequence"/>
</dbReference>
<dbReference type="AlphaFoldDB" id="A0A067LCQ5"/>
<keyword evidence="1" id="KW-0732">Signal</keyword>
<dbReference type="OrthoDB" id="1909293at2759"/>
<sequence>MAIYFYSWRIFLCVLLLLLISRGMSSSARKMSQSILDNGFQESSKDSHLLIKNGHFDHQMHQMDPSLNVFFTINDLKPGKIIPIYFPKKHPSISPHLLSREETNSIPFSLTQLSYLLELFSFSKDSPQAKAMEYTLKQCETEPVEGETKYCATSLESMLDFVVSVFGSDTKFKALTTNYLKSQVVKVALQNYTIVEEPKEILAERIVACHVMPYPFVVYYCHSREGGNRLFEMLVGGEDGETVEAAAICHMDTSQWDKDHVSFRLLNIKPGTSPVCHFLPADNVVWVPLPVVY</sequence>
<feature type="chain" id="PRO_5001640347" description="BURP domain-containing protein" evidence="1">
    <location>
        <begin position="26"/>
        <end position="293"/>
    </location>
</feature>
<organism evidence="3 4">
    <name type="scientific">Jatropha curcas</name>
    <name type="common">Barbados nut</name>
    <dbReference type="NCBI Taxonomy" id="180498"/>
    <lineage>
        <taxon>Eukaryota</taxon>
        <taxon>Viridiplantae</taxon>
        <taxon>Streptophyta</taxon>
        <taxon>Embryophyta</taxon>
        <taxon>Tracheophyta</taxon>
        <taxon>Spermatophyta</taxon>
        <taxon>Magnoliopsida</taxon>
        <taxon>eudicotyledons</taxon>
        <taxon>Gunneridae</taxon>
        <taxon>Pentapetalae</taxon>
        <taxon>rosids</taxon>
        <taxon>fabids</taxon>
        <taxon>Malpighiales</taxon>
        <taxon>Euphorbiaceae</taxon>
        <taxon>Crotonoideae</taxon>
        <taxon>Jatropheae</taxon>
        <taxon>Jatropha</taxon>
    </lineage>
</organism>
<dbReference type="STRING" id="180498.A0A067LCQ5"/>
<dbReference type="PROSITE" id="PS51277">
    <property type="entry name" value="BURP"/>
    <property type="match status" value="1"/>
</dbReference>
<dbReference type="InterPro" id="IPR004873">
    <property type="entry name" value="BURP_dom"/>
</dbReference>
<keyword evidence="4" id="KW-1185">Reference proteome</keyword>
<evidence type="ECO:0000313" key="4">
    <source>
        <dbReference type="Proteomes" id="UP000027138"/>
    </source>
</evidence>
<accession>A0A067LCQ5</accession>
<evidence type="ECO:0000313" key="3">
    <source>
        <dbReference type="EMBL" id="KDP46236.1"/>
    </source>
</evidence>
<dbReference type="Pfam" id="PF03181">
    <property type="entry name" value="BURP"/>
    <property type="match status" value="1"/>
</dbReference>
<dbReference type="SMART" id="SM01045">
    <property type="entry name" value="BURP"/>
    <property type="match status" value="1"/>
</dbReference>
<evidence type="ECO:0000256" key="1">
    <source>
        <dbReference type="SAM" id="SignalP"/>
    </source>
</evidence>
<gene>
    <name evidence="3" type="ORF">JCGZ_10076</name>
</gene>
<feature type="signal peptide" evidence="1">
    <location>
        <begin position="1"/>
        <end position="25"/>
    </location>
</feature>
<dbReference type="InterPro" id="IPR044816">
    <property type="entry name" value="BURP"/>
</dbReference>
<dbReference type="EMBL" id="KK914219">
    <property type="protein sequence ID" value="KDP46236.1"/>
    <property type="molecule type" value="Genomic_DNA"/>
</dbReference>
<evidence type="ECO:0000259" key="2">
    <source>
        <dbReference type="PROSITE" id="PS51277"/>
    </source>
</evidence>
<dbReference type="PANTHER" id="PTHR31236">
    <property type="entry name" value="BURP DOMAIN PROTEIN USPL1-LIKE"/>
    <property type="match status" value="1"/>
</dbReference>
<proteinExistence type="predicted"/>
<protein>
    <recommendedName>
        <fullName evidence="2">BURP domain-containing protein</fullName>
    </recommendedName>
</protein>
<dbReference type="KEGG" id="jcu:105632099"/>
<reference evidence="3 4" key="1">
    <citation type="journal article" date="2014" name="PLoS ONE">
        <title>Global Analysis of Gene Expression Profiles in Physic Nut (Jatropha curcas L.) Seedlings Exposed to Salt Stress.</title>
        <authorList>
            <person name="Zhang L."/>
            <person name="Zhang C."/>
            <person name="Wu P."/>
            <person name="Chen Y."/>
            <person name="Li M."/>
            <person name="Jiang H."/>
            <person name="Wu G."/>
        </authorList>
    </citation>
    <scope>NUCLEOTIDE SEQUENCE [LARGE SCALE GENOMIC DNA]</scope>
    <source>
        <strain evidence="4">cv. GZQX0401</strain>
        <tissue evidence="3">Young leaves</tissue>
    </source>
</reference>
<name>A0A067LCQ5_JATCU</name>
<dbReference type="PANTHER" id="PTHR31236:SF41">
    <property type="entry name" value="BURP DOMAIN PROTEIN USPL1"/>
    <property type="match status" value="1"/>
</dbReference>
<feature type="domain" description="BURP" evidence="2">
    <location>
        <begin position="70"/>
        <end position="289"/>
    </location>
</feature>